<dbReference type="RefSeq" id="WP_206984555.1">
    <property type="nucleotide sequence ID" value="NZ_JAFLQZ010000006.1"/>
</dbReference>
<dbReference type="EMBL" id="JAFLQZ010000006">
    <property type="protein sequence ID" value="MBO0358629.1"/>
    <property type="molecule type" value="Genomic_DNA"/>
</dbReference>
<gene>
    <name evidence="1" type="ORF">J0X19_11790</name>
</gene>
<proteinExistence type="predicted"/>
<sequence>MGLGSIIGGALGGPAGAAIGGLIEGKNAVRNAQGQLVAADQDSIALYNQQQAEAKKNLTPYLNTGTAANMRLGQLLGVAPTFDPLSAYKEAVNGTTEWGTERQHYTVDPTTGALVKGKVAGASPSFYTMKNLDLVGINSDVANKKAGATVAPGEYGSLLDPFTGADLADDPGYNFRLTQGETALDRANSARGNFLSGSAIKGALDFNSGLASQEFNNAFARDTTNKQNIFGMLSGTSAAGQNAAGTLANLGANYAQNVSGMFGNIGNTQAAGTIQQANLNNQAGATMGSIFGNLYGQYQAQQPIKWNPYGS</sequence>
<dbReference type="Proteomes" id="UP000664144">
    <property type="component" value="Unassembled WGS sequence"/>
</dbReference>
<accession>A0A939J9B3</accession>
<evidence type="ECO:0000313" key="2">
    <source>
        <dbReference type="Proteomes" id="UP000664144"/>
    </source>
</evidence>
<dbReference type="AlphaFoldDB" id="A0A939J9B3"/>
<reference evidence="1" key="1">
    <citation type="submission" date="2021-03" db="EMBL/GenBank/DDBJ databases">
        <authorList>
            <person name="Kim M.K."/>
        </authorList>
    </citation>
    <scope>NUCLEOTIDE SEQUENCE</scope>
    <source>
        <strain evidence="1">BT186</strain>
    </source>
</reference>
<comment type="caution">
    <text evidence="1">The sequence shown here is derived from an EMBL/GenBank/DDBJ whole genome shotgun (WGS) entry which is preliminary data.</text>
</comment>
<keyword evidence="2" id="KW-1185">Reference proteome</keyword>
<evidence type="ECO:0008006" key="3">
    <source>
        <dbReference type="Google" id="ProtNLM"/>
    </source>
</evidence>
<name>A0A939J9B3_9BACT</name>
<organism evidence="1 2">
    <name type="scientific">Hymenobacter telluris</name>
    <dbReference type="NCBI Taxonomy" id="2816474"/>
    <lineage>
        <taxon>Bacteria</taxon>
        <taxon>Pseudomonadati</taxon>
        <taxon>Bacteroidota</taxon>
        <taxon>Cytophagia</taxon>
        <taxon>Cytophagales</taxon>
        <taxon>Hymenobacteraceae</taxon>
        <taxon>Hymenobacter</taxon>
    </lineage>
</organism>
<evidence type="ECO:0000313" key="1">
    <source>
        <dbReference type="EMBL" id="MBO0358629.1"/>
    </source>
</evidence>
<protein>
    <recommendedName>
        <fullName evidence="3">DNA transfer protein p32</fullName>
    </recommendedName>
</protein>